<dbReference type="EMBL" id="CAJFDH010000002">
    <property type="protein sequence ID" value="CAD5211380.1"/>
    <property type="molecule type" value="Genomic_DNA"/>
</dbReference>
<keyword evidence="3" id="KW-1185">Reference proteome</keyword>
<evidence type="ECO:0000313" key="3">
    <source>
        <dbReference type="Proteomes" id="UP000614601"/>
    </source>
</evidence>
<name>A0A811K8N9_9BILA</name>
<dbReference type="EMBL" id="CAJFCW020000002">
    <property type="protein sequence ID" value="CAG9093331.1"/>
    <property type="molecule type" value="Genomic_DNA"/>
</dbReference>
<feature type="compositionally biased region" description="Basic residues" evidence="1">
    <location>
        <begin position="52"/>
        <end position="67"/>
    </location>
</feature>
<dbReference type="AlphaFoldDB" id="A0A811K8N9"/>
<dbReference type="Proteomes" id="UP000783686">
    <property type="component" value="Unassembled WGS sequence"/>
</dbReference>
<reference evidence="2" key="1">
    <citation type="submission" date="2020-09" db="EMBL/GenBank/DDBJ databases">
        <authorList>
            <person name="Kikuchi T."/>
        </authorList>
    </citation>
    <scope>NUCLEOTIDE SEQUENCE</scope>
    <source>
        <strain evidence="2">SH1</strain>
    </source>
</reference>
<organism evidence="2 3">
    <name type="scientific">Bursaphelenchus okinawaensis</name>
    <dbReference type="NCBI Taxonomy" id="465554"/>
    <lineage>
        <taxon>Eukaryota</taxon>
        <taxon>Metazoa</taxon>
        <taxon>Ecdysozoa</taxon>
        <taxon>Nematoda</taxon>
        <taxon>Chromadorea</taxon>
        <taxon>Rhabditida</taxon>
        <taxon>Tylenchina</taxon>
        <taxon>Tylenchomorpha</taxon>
        <taxon>Aphelenchoidea</taxon>
        <taxon>Aphelenchoididae</taxon>
        <taxon>Bursaphelenchus</taxon>
    </lineage>
</organism>
<dbReference type="Proteomes" id="UP000614601">
    <property type="component" value="Unassembled WGS sequence"/>
</dbReference>
<gene>
    <name evidence="2" type="ORF">BOKJ2_LOCUS3665</name>
</gene>
<protein>
    <submittedName>
        <fullName evidence="2">Uncharacterized protein</fullName>
    </submittedName>
</protein>
<evidence type="ECO:0000313" key="2">
    <source>
        <dbReference type="EMBL" id="CAD5211380.1"/>
    </source>
</evidence>
<evidence type="ECO:0000256" key="1">
    <source>
        <dbReference type="SAM" id="MobiDB-lite"/>
    </source>
</evidence>
<proteinExistence type="predicted"/>
<feature type="region of interest" description="Disordered" evidence="1">
    <location>
        <begin position="52"/>
        <end position="96"/>
    </location>
</feature>
<accession>A0A811K8N9</accession>
<comment type="caution">
    <text evidence="2">The sequence shown here is derived from an EMBL/GenBank/DDBJ whole genome shotgun (WGS) entry which is preliminary data.</text>
</comment>
<sequence length="96" mass="10492">MSSEQEPSINQNSTLFLIRIQPRRVPRRSCHERVASQGSLGEQISPVSISIQKRRKGGAWPRAKKAARIGEGRTLENMGRLPAPGIGPTTPASPDH</sequence>